<dbReference type="EMBL" id="LBNE01000003">
    <property type="protein sequence ID" value="KKO72089.1"/>
    <property type="molecule type" value="Genomic_DNA"/>
</dbReference>
<feature type="signal peptide" evidence="1">
    <location>
        <begin position="1"/>
        <end position="26"/>
    </location>
</feature>
<dbReference type="GeneID" id="99726683"/>
<reference evidence="2 3" key="1">
    <citation type="submission" date="2015-04" db="EMBL/GenBank/DDBJ databases">
        <title>Genome sequence of Kerstersia gyiorum CG1.</title>
        <authorList>
            <person name="Greninger A.L."/>
            <person name="Kozyreva V."/>
            <person name="Chaturvedi V."/>
        </authorList>
    </citation>
    <scope>NUCLEOTIDE SEQUENCE [LARGE SCALE GENOMIC DNA]</scope>
    <source>
        <strain evidence="2 3">CG1</strain>
    </source>
</reference>
<dbReference type="PATRIC" id="fig|206506.3.peg.1484"/>
<sequence>MKNTLLVASLATAALGLALGAPPARAETDLGSGFTLSGNATLTNDYRFRGYSQTNFRPAVQLGVDLTHTSGFYLGNWNSNVADNVFNEANLEMDFYGGWSGELGHGLGLDIGVLQYWYPGSDKTPVAGKGGNFSNTDLYLGLSYEAFSLKYSYSPSDFFNTPDSKGTWYLDASASFDLGDGWGLDAHLGYQKLKNQVDMNGDGIGHYVDYRLGVSKDLNGWVLGLAAVGASDSNWLPTRSGKESGRLGAVFSVSRAF</sequence>
<dbReference type="Gene3D" id="2.40.160.20">
    <property type="match status" value="1"/>
</dbReference>
<organism evidence="2 3">
    <name type="scientific">Kerstersia gyiorum</name>
    <dbReference type="NCBI Taxonomy" id="206506"/>
    <lineage>
        <taxon>Bacteria</taxon>
        <taxon>Pseudomonadati</taxon>
        <taxon>Pseudomonadota</taxon>
        <taxon>Betaproteobacteria</taxon>
        <taxon>Burkholderiales</taxon>
        <taxon>Alcaligenaceae</taxon>
        <taxon>Kerstersia</taxon>
    </lineage>
</organism>
<keyword evidence="3" id="KW-1185">Reference proteome</keyword>
<gene>
    <name evidence="2" type="ORF">AAV32_06945</name>
</gene>
<dbReference type="RefSeq" id="WP_068369564.1">
    <property type="nucleotide sequence ID" value="NZ_CP169556.1"/>
</dbReference>
<accession>A0A171KT72</accession>
<evidence type="ECO:0008006" key="4">
    <source>
        <dbReference type="Google" id="ProtNLM"/>
    </source>
</evidence>
<proteinExistence type="predicted"/>
<evidence type="ECO:0000313" key="3">
    <source>
        <dbReference type="Proteomes" id="UP000078084"/>
    </source>
</evidence>
<dbReference type="STRING" id="206506.AAV32_06945"/>
<comment type="caution">
    <text evidence="2">The sequence shown here is derived from an EMBL/GenBank/DDBJ whole genome shotgun (WGS) entry which is preliminary data.</text>
</comment>
<dbReference type="AlphaFoldDB" id="A0A171KT72"/>
<evidence type="ECO:0000313" key="2">
    <source>
        <dbReference type="EMBL" id="KKO72089.1"/>
    </source>
</evidence>
<protein>
    <recommendedName>
        <fullName evidence="4">Outer membrane beta-barrel porin/alpha-amylase</fullName>
    </recommendedName>
</protein>
<dbReference type="Proteomes" id="UP000078084">
    <property type="component" value="Unassembled WGS sequence"/>
</dbReference>
<evidence type="ECO:0000256" key="1">
    <source>
        <dbReference type="SAM" id="SignalP"/>
    </source>
</evidence>
<name>A0A171KT72_9BURK</name>
<dbReference type="NCBIfam" id="TIGR02001">
    <property type="entry name" value="gcw_chp"/>
    <property type="match status" value="1"/>
</dbReference>
<keyword evidence="1" id="KW-0732">Signal</keyword>
<dbReference type="InterPro" id="IPR010239">
    <property type="entry name" value="CHP02001"/>
</dbReference>
<feature type="chain" id="PRO_5007908671" description="Outer membrane beta-barrel porin/alpha-amylase" evidence="1">
    <location>
        <begin position="27"/>
        <end position="257"/>
    </location>
</feature>
<dbReference type="Pfam" id="PF09694">
    <property type="entry name" value="Gcw_chp"/>
    <property type="match status" value="1"/>
</dbReference>